<gene>
    <name evidence="6" type="ORF">F9K24_09550</name>
</gene>
<evidence type="ECO:0000256" key="1">
    <source>
        <dbReference type="ARBA" id="ARBA00022741"/>
    </source>
</evidence>
<dbReference type="GO" id="GO:0043565">
    <property type="term" value="F:sequence-specific DNA binding"/>
    <property type="evidence" value="ECO:0007669"/>
    <property type="project" value="InterPro"/>
</dbReference>
<dbReference type="Gene3D" id="1.10.10.60">
    <property type="entry name" value="Homeodomain-like"/>
    <property type="match status" value="1"/>
</dbReference>
<dbReference type="PANTHER" id="PTHR32071:SF122">
    <property type="entry name" value="SIGMA FACTOR"/>
    <property type="match status" value="1"/>
</dbReference>
<dbReference type="InterPro" id="IPR009057">
    <property type="entry name" value="Homeodomain-like_sf"/>
</dbReference>
<dbReference type="AlphaFoldDB" id="A0A833H1J6"/>
<dbReference type="InterPro" id="IPR027417">
    <property type="entry name" value="P-loop_NTPase"/>
</dbReference>
<evidence type="ECO:0000259" key="5">
    <source>
        <dbReference type="PROSITE" id="PS50045"/>
    </source>
</evidence>
<dbReference type="Pfam" id="PF25601">
    <property type="entry name" value="AAA_lid_14"/>
    <property type="match status" value="1"/>
</dbReference>
<organism evidence="6 7">
    <name type="scientific">Leptonema illini</name>
    <dbReference type="NCBI Taxonomy" id="183"/>
    <lineage>
        <taxon>Bacteria</taxon>
        <taxon>Pseudomonadati</taxon>
        <taxon>Spirochaetota</taxon>
        <taxon>Spirochaetia</taxon>
        <taxon>Leptospirales</taxon>
        <taxon>Leptospiraceae</taxon>
        <taxon>Leptonema</taxon>
    </lineage>
</organism>
<name>A0A833H1J6_9LEPT</name>
<dbReference type="PRINTS" id="PR01590">
    <property type="entry name" value="HTHFIS"/>
</dbReference>
<dbReference type="InterPro" id="IPR002078">
    <property type="entry name" value="Sigma_54_int"/>
</dbReference>
<dbReference type="Gene3D" id="1.10.8.60">
    <property type="match status" value="1"/>
</dbReference>
<keyword evidence="2" id="KW-0067">ATP-binding</keyword>
<dbReference type="Proteomes" id="UP000460298">
    <property type="component" value="Unassembled WGS sequence"/>
</dbReference>
<protein>
    <recommendedName>
        <fullName evidence="5">Sigma-54 factor interaction domain-containing protein</fullName>
    </recommendedName>
</protein>
<dbReference type="SUPFAM" id="SSF46689">
    <property type="entry name" value="Homeodomain-like"/>
    <property type="match status" value="1"/>
</dbReference>
<keyword evidence="4" id="KW-0804">Transcription</keyword>
<dbReference type="PROSITE" id="PS50045">
    <property type="entry name" value="SIGMA54_INTERACT_4"/>
    <property type="match status" value="1"/>
</dbReference>
<dbReference type="InterPro" id="IPR002197">
    <property type="entry name" value="HTH_Fis"/>
</dbReference>
<evidence type="ECO:0000256" key="2">
    <source>
        <dbReference type="ARBA" id="ARBA00022840"/>
    </source>
</evidence>
<feature type="domain" description="Sigma-54 factor interaction" evidence="5">
    <location>
        <begin position="185"/>
        <end position="337"/>
    </location>
</feature>
<reference evidence="6 7" key="1">
    <citation type="submission" date="2019-10" db="EMBL/GenBank/DDBJ databases">
        <title>Extracellular Electron Transfer in a Candidatus Methanoperedens spp. Enrichment Culture.</title>
        <authorList>
            <person name="Berger S."/>
            <person name="Rangel Shaw D."/>
            <person name="Berben T."/>
            <person name="In 'T Zandt M."/>
            <person name="Frank J."/>
            <person name="Reimann J."/>
            <person name="Jetten M.S.M."/>
            <person name="Welte C.U."/>
        </authorList>
    </citation>
    <scope>NUCLEOTIDE SEQUENCE [LARGE SCALE GENOMIC DNA]</scope>
    <source>
        <strain evidence="6">SB12</strain>
    </source>
</reference>
<keyword evidence="3" id="KW-0805">Transcription regulation</keyword>
<evidence type="ECO:0000313" key="6">
    <source>
        <dbReference type="EMBL" id="KAB2932614.1"/>
    </source>
</evidence>
<dbReference type="GO" id="GO:0006355">
    <property type="term" value="P:regulation of DNA-templated transcription"/>
    <property type="evidence" value="ECO:0007669"/>
    <property type="project" value="InterPro"/>
</dbReference>
<dbReference type="InterPro" id="IPR058031">
    <property type="entry name" value="AAA_lid_NorR"/>
</dbReference>
<dbReference type="SUPFAM" id="SSF52540">
    <property type="entry name" value="P-loop containing nucleoside triphosphate hydrolases"/>
    <property type="match status" value="1"/>
</dbReference>
<dbReference type="PANTHER" id="PTHR32071">
    <property type="entry name" value="TRANSCRIPTIONAL REGULATORY PROTEIN"/>
    <property type="match status" value="1"/>
</dbReference>
<accession>A0A833H1J6</accession>
<evidence type="ECO:0000313" key="7">
    <source>
        <dbReference type="Proteomes" id="UP000460298"/>
    </source>
</evidence>
<evidence type="ECO:0000256" key="3">
    <source>
        <dbReference type="ARBA" id="ARBA00023015"/>
    </source>
</evidence>
<comment type="caution">
    <text evidence="6">The sequence shown here is derived from an EMBL/GenBank/DDBJ whole genome shotgun (WGS) entry which is preliminary data.</text>
</comment>
<keyword evidence="1" id="KW-0547">Nucleotide-binding</keyword>
<dbReference type="Gene3D" id="3.40.50.300">
    <property type="entry name" value="P-loop containing nucleotide triphosphate hydrolases"/>
    <property type="match status" value="1"/>
</dbReference>
<dbReference type="Pfam" id="PF14532">
    <property type="entry name" value="Sigma54_activ_2"/>
    <property type="match status" value="1"/>
</dbReference>
<evidence type="ECO:0000256" key="4">
    <source>
        <dbReference type="ARBA" id="ARBA00023163"/>
    </source>
</evidence>
<dbReference type="GO" id="GO:0005524">
    <property type="term" value="F:ATP binding"/>
    <property type="evidence" value="ECO:0007669"/>
    <property type="project" value="UniProtKB-KW"/>
</dbReference>
<dbReference type="Pfam" id="PF02954">
    <property type="entry name" value="HTH_8"/>
    <property type="match status" value="1"/>
</dbReference>
<proteinExistence type="predicted"/>
<sequence>MSDLIDSFFHGVDAERTGGFSLLPEGSLCHFFTLDQGVFRPLFSRGFFTDYRYEFLEKEPELWTPLFENGYIQIPSEHASRPGCGLWLFLDSVERPSVVMLLELPPGFAPSEDFLRLLVIPDLRQLRRDLDSLPLWLGRMLPGILRSSSPLLIVSEEGSGRQQVLSFIEKYRFGGSTAHFRPGRIAEEVQLREFFGDAVGERLRSSQATPVIERSGTIIIEEVANLAPAMQLRILSALSGDDRFWLFDTSRNLDAMIAAGQFDPALGQRISQNRIVLPPLRQQRELLALEAQRYLDRLVTANRRHIQISEASLKAIAGYDWPGNLQEFYETIEAAYFLTRTEWIEPSDLHFGLWYRSEEDALNLRRRTEELERKLLLQAHAIHGGNQVHMARALGISRGSLQYRWSRLGLQEEAR</sequence>
<dbReference type="EMBL" id="WBUI01000008">
    <property type="protein sequence ID" value="KAB2932614.1"/>
    <property type="molecule type" value="Genomic_DNA"/>
</dbReference>